<comment type="caution">
    <text evidence="1">The sequence shown here is derived from an EMBL/GenBank/DDBJ whole genome shotgun (WGS) entry which is preliminary data.</text>
</comment>
<evidence type="ECO:0000313" key="2">
    <source>
        <dbReference type="Proteomes" id="UP000187172"/>
    </source>
</evidence>
<keyword evidence="2" id="KW-1185">Reference proteome</keyword>
<name>A0A1R1F035_9BACL</name>
<dbReference type="AlphaFoldDB" id="A0A1R1F035"/>
<evidence type="ECO:0000313" key="1">
    <source>
        <dbReference type="EMBL" id="OMF57439.1"/>
    </source>
</evidence>
<sequence>MDSSFESVKVIVNAFMRLKARVHALPISGKCPFLSARFLALTILAEARKALCGGLFGKKNSRRAAGCFY</sequence>
<dbReference type="STRING" id="297318.BK138_02175"/>
<gene>
    <name evidence="1" type="ORF">BK138_02175</name>
</gene>
<dbReference type="Proteomes" id="UP000187172">
    <property type="component" value="Unassembled WGS sequence"/>
</dbReference>
<dbReference type="EMBL" id="MRTP01000001">
    <property type="protein sequence ID" value="OMF57439.1"/>
    <property type="molecule type" value="Genomic_DNA"/>
</dbReference>
<proteinExistence type="predicted"/>
<reference evidence="1 2" key="1">
    <citation type="submission" date="2016-11" db="EMBL/GenBank/DDBJ databases">
        <title>Paenibacillus species isolates.</title>
        <authorList>
            <person name="Beno S.M."/>
        </authorList>
    </citation>
    <scope>NUCLEOTIDE SEQUENCE [LARGE SCALE GENOMIC DNA]</scope>
    <source>
        <strain evidence="1 2">FSL R5-0378</strain>
    </source>
</reference>
<accession>A0A1R1F035</accession>
<organism evidence="1 2">
    <name type="scientific">Paenibacillus rhizosphaerae</name>
    <dbReference type="NCBI Taxonomy" id="297318"/>
    <lineage>
        <taxon>Bacteria</taxon>
        <taxon>Bacillati</taxon>
        <taxon>Bacillota</taxon>
        <taxon>Bacilli</taxon>
        <taxon>Bacillales</taxon>
        <taxon>Paenibacillaceae</taxon>
        <taxon>Paenibacillus</taxon>
    </lineage>
</organism>
<protein>
    <submittedName>
        <fullName evidence="1">Uncharacterized protein</fullName>
    </submittedName>
</protein>